<evidence type="ECO:0000313" key="10">
    <source>
        <dbReference type="Proteomes" id="UP001152485"/>
    </source>
</evidence>
<accession>A0ABN8UG52</accession>
<evidence type="ECO:0000256" key="1">
    <source>
        <dbReference type="ARBA" id="ARBA00004571"/>
    </source>
</evidence>
<dbReference type="EMBL" id="CAMAPD010000001">
    <property type="protein sequence ID" value="CAH9050765.1"/>
    <property type="molecule type" value="Genomic_DNA"/>
</dbReference>
<dbReference type="SUPFAM" id="SSF49452">
    <property type="entry name" value="Starch-binding domain-like"/>
    <property type="match status" value="1"/>
</dbReference>
<evidence type="ECO:0000256" key="7">
    <source>
        <dbReference type="SAM" id="SignalP"/>
    </source>
</evidence>
<dbReference type="InterPro" id="IPR039426">
    <property type="entry name" value="TonB-dep_rcpt-like"/>
</dbReference>
<dbReference type="Pfam" id="PF13620">
    <property type="entry name" value="CarboxypepD_reg"/>
    <property type="match status" value="1"/>
</dbReference>
<keyword evidence="6" id="KW-0998">Cell outer membrane</keyword>
<reference evidence="9 10" key="1">
    <citation type="submission" date="2022-07" db="EMBL/GenBank/DDBJ databases">
        <authorList>
            <person name="Criscuolo A."/>
        </authorList>
    </citation>
    <scope>NUCLEOTIDE SEQUENCE [LARGE SCALE GENOMIC DNA]</scope>
    <source>
        <strain evidence="10">CIP 111951</strain>
    </source>
</reference>
<dbReference type="InterPro" id="IPR057601">
    <property type="entry name" value="Oar-like_b-barrel"/>
</dbReference>
<keyword evidence="4" id="KW-0812">Transmembrane</keyword>
<evidence type="ECO:0000256" key="6">
    <source>
        <dbReference type="ARBA" id="ARBA00023237"/>
    </source>
</evidence>
<organism evidence="9 10">
    <name type="scientific">Pseudoalteromonas holothuriae</name>
    <dbReference type="NCBI Taxonomy" id="2963714"/>
    <lineage>
        <taxon>Bacteria</taxon>
        <taxon>Pseudomonadati</taxon>
        <taxon>Pseudomonadota</taxon>
        <taxon>Gammaproteobacteria</taxon>
        <taxon>Alteromonadales</taxon>
        <taxon>Pseudoalteromonadaceae</taxon>
        <taxon>Pseudoalteromonas</taxon>
    </lineage>
</organism>
<evidence type="ECO:0000259" key="8">
    <source>
        <dbReference type="Pfam" id="PF25183"/>
    </source>
</evidence>
<dbReference type="RefSeq" id="WP_261591459.1">
    <property type="nucleotide sequence ID" value="NZ_CAMAPD010000001.1"/>
</dbReference>
<evidence type="ECO:0000256" key="4">
    <source>
        <dbReference type="ARBA" id="ARBA00022692"/>
    </source>
</evidence>
<evidence type="ECO:0000256" key="2">
    <source>
        <dbReference type="ARBA" id="ARBA00022448"/>
    </source>
</evidence>
<proteinExistence type="predicted"/>
<keyword evidence="2" id="KW-0813">Transport</keyword>
<gene>
    <name evidence="9" type="ORF">PSECIP111951_00259</name>
</gene>
<dbReference type="PANTHER" id="PTHR30069">
    <property type="entry name" value="TONB-DEPENDENT OUTER MEMBRANE RECEPTOR"/>
    <property type="match status" value="1"/>
</dbReference>
<protein>
    <recommendedName>
        <fullName evidence="8">TonB-dependent transporter Oar-like beta-barrel domain-containing protein</fullName>
    </recommendedName>
</protein>
<feature type="signal peptide" evidence="7">
    <location>
        <begin position="1"/>
        <end position="25"/>
    </location>
</feature>
<keyword evidence="5" id="KW-0472">Membrane</keyword>
<comment type="subcellular location">
    <subcellularLocation>
        <location evidence="1">Cell outer membrane</location>
        <topology evidence="1">Multi-pass membrane protein</topology>
    </subcellularLocation>
</comment>
<comment type="caution">
    <text evidence="9">The sequence shown here is derived from an EMBL/GenBank/DDBJ whole genome shotgun (WGS) entry which is preliminary data.</text>
</comment>
<sequence length="1101" mass="122256">MKNVRLTKVAGALAIALGVSASAFAADTSSAMRGKITTPTGDAAANVKVTVIHEPTGTISTFKTNDSGAFIAKGLRVGGPYRVVLDSDKYTDAQLDNIFLELGDTHRIINQLQPLQQVEKIEVTGYKIVQQAGGSNSVFGAETIANVPSFNNDIKDVARLNPLASINGNGELTIAGANPRSNGLTVDGIGQNDDFGLNFGGYPTSQPPVALDAVEQISVDASPFSAKKGNFGGGTINAVTKSGSNEYTFTGFYETSTPSLAGKVDNVSEVKYKEDVFNDAGERTHRAGDNILDADGHKTFETSSTDPIVTEKRFGFSTGGAIIEDELFYFVNYNSWQQEMDMDYGFDGSGTAHEFDVTENDYNRFISTLNNTYGLQDSFGGNPEDTSDSLLVKLSWNINDLHRADFTYQWQDEEETRGFATGGSTVKMASQRYQYTTKFNNFAAKLYSDWSGDFSSEIGLAYKNVTNDSISNNDLGSIKVYREGGRGDAFEFGRDVNRHENESETETLALTFDATYLLDEHEINFGAQLDNMRLYNLYARGSRGSWTFGSIDDFEAGTLHKNFRDEFQFSYTNAYTGNANDLAYDATRTQMALYIEDKFYPTDDLEMTAGLRYERLSSDDKPTLNTAFQNTYGYTNQENLDGVDIILPRVSFKYYATESLTINGGIGRFQGGIPNVWYNNPFQNDGITLVSASQNAIDAYFENVNQVDFTRVPEQVNNSLEKGAGSTTYTDPNFKLPSSIRAQVGFEYDFDSELLGDGFKWSAELAYHKKENEAVWHNTSITPKLDKNGDIIRSATGRIIYDNKYSGDLRDNYDIMMTNADDSARSIIFSTALAKEWDNGLYVSTSYTHQDVEDVAPGSASTADGNYKHATTHSRNVDLVGRGHYEVEHSFKVNLRYQTEFFEGYASKFNVFFERRSGRPFSYTMGSYNDYDFGDTRDFAGTSAYLAYIPTGADDPNVNWGLSANPEGRNENPMTWATLEKLLNRAGISERGQLLGRNTGTQPWVTTMDVSFKQEIPGFYKGHKGELYIMVENFANLLNSDWGIEKKIQYADQKLYDFGGLDNEGRLILNERFKGSDVRNYTQIDKGASAWQAKIGIRYTF</sequence>
<dbReference type="PANTHER" id="PTHR30069:SF46">
    <property type="entry name" value="OAR PROTEIN"/>
    <property type="match status" value="1"/>
</dbReference>
<keyword evidence="7" id="KW-0732">Signal</keyword>
<evidence type="ECO:0000256" key="3">
    <source>
        <dbReference type="ARBA" id="ARBA00022452"/>
    </source>
</evidence>
<name>A0ABN8UG52_9GAMM</name>
<dbReference type="Gene3D" id="2.170.130.10">
    <property type="entry name" value="TonB-dependent receptor, plug domain"/>
    <property type="match status" value="1"/>
</dbReference>
<evidence type="ECO:0000313" key="9">
    <source>
        <dbReference type="EMBL" id="CAH9050765.1"/>
    </source>
</evidence>
<dbReference type="InterPro" id="IPR037066">
    <property type="entry name" value="Plug_dom_sf"/>
</dbReference>
<dbReference type="InterPro" id="IPR036942">
    <property type="entry name" value="Beta-barrel_TonB_sf"/>
</dbReference>
<dbReference type="Proteomes" id="UP001152485">
    <property type="component" value="Unassembled WGS sequence"/>
</dbReference>
<feature type="chain" id="PRO_5047003061" description="TonB-dependent transporter Oar-like beta-barrel domain-containing protein" evidence="7">
    <location>
        <begin position="26"/>
        <end position="1101"/>
    </location>
</feature>
<dbReference type="SUPFAM" id="SSF56935">
    <property type="entry name" value="Porins"/>
    <property type="match status" value="1"/>
</dbReference>
<feature type="domain" description="TonB-dependent transporter Oar-like beta-barrel" evidence="8">
    <location>
        <begin position="376"/>
        <end position="1028"/>
    </location>
</feature>
<dbReference type="Pfam" id="PF25183">
    <property type="entry name" value="OMP_b-brl_4"/>
    <property type="match status" value="1"/>
</dbReference>
<evidence type="ECO:0000256" key="5">
    <source>
        <dbReference type="ARBA" id="ARBA00023136"/>
    </source>
</evidence>
<keyword evidence="3" id="KW-1134">Transmembrane beta strand</keyword>
<dbReference type="Gene3D" id="2.40.170.20">
    <property type="entry name" value="TonB-dependent receptor, beta-barrel domain"/>
    <property type="match status" value="1"/>
</dbReference>
<dbReference type="InterPro" id="IPR013784">
    <property type="entry name" value="Carb-bd-like_fold"/>
</dbReference>